<sequence>MAVPGPTIRRLMKEVEELSESSPSPSPYFHAHPISDSNLFDWHFTLFGPPAPSPYANGIYHGRIVLSPQYPLRPPSFRFLTPSGRFEVNREICLSISGHHDETWQPAWGIRTALTAIRSFMDGDVKGQVGGLEAKEEVRRDWAQRSRQWKCDVCPGQKTNEEILQDWWEVCKAKGVAVGDQEDKAMATDTTLPDGLVLSYRDEPGKNQGSGSHPTADNQSSDVQNDTQPQRDQAVESMEEPSITIPTIPTRSSPAATCEPQYRSRPPRPPSIANADAGDRWLDRAIFGIIIALVLMILRKIYFADSIDDTPHTGSLP</sequence>
<gene>
    <name evidence="1" type="ORF">LOY88_002207</name>
</gene>
<comment type="caution">
    <text evidence="1">The sequence shown here is derived from an EMBL/GenBank/DDBJ whole genome shotgun (WGS) entry which is preliminary data.</text>
</comment>
<organism evidence="1">
    <name type="scientific">Ophidiomyces ophidiicola</name>
    <dbReference type="NCBI Taxonomy" id="1387563"/>
    <lineage>
        <taxon>Eukaryota</taxon>
        <taxon>Fungi</taxon>
        <taxon>Dikarya</taxon>
        <taxon>Ascomycota</taxon>
        <taxon>Pezizomycotina</taxon>
        <taxon>Eurotiomycetes</taxon>
        <taxon>Eurotiomycetidae</taxon>
        <taxon>Onygenales</taxon>
        <taxon>Onygenaceae</taxon>
        <taxon>Ophidiomyces</taxon>
    </lineage>
</organism>
<protein>
    <submittedName>
        <fullName evidence="1">Uncharacterized protein</fullName>
    </submittedName>
</protein>
<name>A0ACB8UZU1_9EURO</name>
<reference evidence="1" key="1">
    <citation type="journal article" date="2022" name="bioRxiv">
        <title>Population genetic analysis of Ophidiomyces ophidiicola, the causative agent of snake fungal disease, indicates recent introductions to the USA.</title>
        <authorList>
            <person name="Ladner J.T."/>
            <person name="Palmer J.M."/>
            <person name="Ettinger C.L."/>
            <person name="Stajich J.E."/>
            <person name="Farrell T.M."/>
            <person name="Glorioso B.M."/>
            <person name="Lawson B."/>
            <person name="Price S.J."/>
            <person name="Stengle A.G."/>
            <person name="Grear D.A."/>
            <person name="Lorch J.M."/>
        </authorList>
    </citation>
    <scope>NUCLEOTIDE SEQUENCE</scope>
    <source>
        <strain evidence="1">NWHC 24266-5</strain>
    </source>
</reference>
<dbReference type="EMBL" id="JALBCA010000025">
    <property type="protein sequence ID" value="KAI2389241.1"/>
    <property type="molecule type" value="Genomic_DNA"/>
</dbReference>
<accession>A0ACB8UZU1</accession>
<proteinExistence type="predicted"/>
<evidence type="ECO:0000313" key="1">
    <source>
        <dbReference type="EMBL" id="KAI2389241.1"/>
    </source>
</evidence>